<dbReference type="Pfam" id="PF01551">
    <property type="entry name" value="Peptidase_M23"/>
    <property type="match status" value="1"/>
</dbReference>
<keyword evidence="1" id="KW-0175">Coiled coil</keyword>
<sequence length="481" mass="50842">MSASSANSSTSSSWRASFSTGLGVAGASDIMDSDSISIHHQTIINFRVAKQIPAGAVRGVSAAADTRAPGRMGGVAAAWLMLGLLAAMPGADAAGGAGDGAAPAASLQGQPLEVQEAELRAAEARLAGLRETLTDREAYRDALYAELERNDRDIAALARTVRDLAERHADQKALVADLDERLAGARAELAAVRQQLRALIRAAYAVGPGDRLRLLLNQQDPARAGRQLGYFRAVGRLRAARMADVERLGRALADLRREAGREADRLAALAAQERRTQTALQAASRARRAVLADLETAIADDRAEVAELDANAAALRAVVAKLRARAKIADEIAITEEAIHHRRGQLPPPITDARLVRPFAGKASPGDLHADGVLFAAPVGSEVFPVHHGQVVYADWLRGFGLLVVVDHGDGYMTLYGHNQALLKEVGEWVDPGDVLALSGTVSSTDIDRIDAVVAAGRLYFALRREGAPVDPAPWLASDSG</sequence>
<dbReference type="CDD" id="cd12797">
    <property type="entry name" value="M23_peptidase"/>
    <property type="match status" value="1"/>
</dbReference>
<dbReference type="InterPro" id="IPR050570">
    <property type="entry name" value="Cell_wall_metabolism_enzyme"/>
</dbReference>
<organism evidence="3 4">
    <name type="scientific">Thiohalocapsa halophila</name>
    <dbReference type="NCBI Taxonomy" id="69359"/>
    <lineage>
        <taxon>Bacteria</taxon>
        <taxon>Pseudomonadati</taxon>
        <taxon>Pseudomonadota</taxon>
        <taxon>Gammaproteobacteria</taxon>
        <taxon>Chromatiales</taxon>
        <taxon>Chromatiaceae</taxon>
        <taxon>Thiohalocapsa</taxon>
    </lineage>
</organism>
<dbReference type="InterPro" id="IPR011055">
    <property type="entry name" value="Dup_hybrid_motif"/>
</dbReference>
<evidence type="ECO:0000256" key="1">
    <source>
        <dbReference type="SAM" id="Coils"/>
    </source>
</evidence>
<dbReference type="SUPFAM" id="SSF51261">
    <property type="entry name" value="Duplicated hybrid motif"/>
    <property type="match status" value="1"/>
</dbReference>
<dbReference type="EMBL" id="NRRV01000003">
    <property type="protein sequence ID" value="MBK1629555.1"/>
    <property type="molecule type" value="Genomic_DNA"/>
</dbReference>
<evidence type="ECO:0000313" key="4">
    <source>
        <dbReference type="Proteomes" id="UP000748752"/>
    </source>
</evidence>
<accession>A0ABS1CCE0</accession>
<feature type="coiled-coil region" evidence="1">
    <location>
        <begin position="252"/>
        <end position="325"/>
    </location>
</feature>
<dbReference type="InterPro" id="IPR016047">
    <property type="entry name" value="M23ase_b-sheet_dom"/>
</dbReference>
<gene>
    <name evidence="3" type="ORF">CKO31_02130</name>
</gene>
<name>A0ABS1CCE0_9GAMM</name>
<evidence type="ECO:0000313" key="3">
    <source>
        <dbReference type="EMBL" id="MBK1629555.1"/>
    </source>
</evidence>
<dbReference type="Gene3D" id="2.70.70.10">
    <property type="entry name" value="Glucose Permease (Domain IIA)"/>
    <property type="match status" value="1"/>
</dbReference>
<dbReference type="PANTHER" id="PTHR21666">
    <property type="entry name" value="PEPTIDASE-RELATED"/>
    <property type="match status" value="1"/>
</dbReference>
<keyword evidence="4" id="KW-1185">Reference proteome</keyword>
<dbReference type="Gene3D" id="6.10.250.3150">
    <property type="match status" value="1"/>
</dbReference>
<protein>
    <recommendedName>
        <fullName evidence="2">M23ase beta-sheet core domain-containing protein</fullName>
    </recommendedName>
</protein>
<reference evidence="3 4" key="1">
    <citation type="journal article" date="2020" name="Microorganisms">
        <title>Osmotic Adaptation and Compatible Solute Biosynthesis of Phototrophic Bacteria as Revealed from Genome Analyses.</title>
        <authorList>
            <person name="Imhoff J.F."/>
            <person name="Rahn T."/>
            <person name="Kunzel S."/>
            <person name="Keller A."/>
            <person name="Neulinger S.C."/>
        </authorList>
    </citation>
    <scope>NUCLEOTIDE SEQUENCE [LARGE SCALE GENOMIC DNA]</scope>
    <source>
        <strain evidence="3 4">DSM 6210</strain>
    </source>
</reference>
<feature type="domain" description="M23ase beta-sheet core" evidence="2">
    <location>
        <begin position="371"/>
        <end position="472"/>
    </location>
</feature>
<feature type="coiled-coil region" evidence="1">
    <location>
        <begin position="175"/>
        <end position="202"/>
    </location>
</feature>
<comment type="caution">
    <text evidence="3">The sequence shown here is derived from an EMBL/GenBank/DDBJ whole genome shotgun (WGS) entry which is preliminary data.</text>
</comment>
<dbReference type="Proteomes" id="UP000748752">
    <property type="component" value="Unassembled WGS sequence"/>
</dbReference>
<evidence type="ECO:0000259" key="2">
    <source>
        <dbReference type="Pfam" id="PF01551"/>
    </source>
</evidence>
<proteinExistence type="predicted"/>
<dbReference type="PANTHER" id="PTHR21666:SF270">
    <property type="entry name" value="MUREIN HYDROLASE ACTIVATOR ENVC"/>
    <property type="match status" value="1"/>
</dbReference>